<evidence type="ECO:0000256" key="4">
    <source>
        <dbReference type="ARBA" id="ARBA00022490"/>
    </source>
</evidence>
<dbReference type="Pfam" id="PF19269">
    <property type="entry name" value="Anticodon_2"/>
    <property type="match status" value="1"/>
</dbReference>
<dbReference type="InterPro" id="IPR020751">
    <property type="entry name" value="aa-tRNA-synth_I_codon-bd_sub2"/>
</dbReference>
<evidence type="ECO:0000313" key="14">
    <source>
        <dbReference type="EMBL" id="MBB3998686.1"/>
    </source>
</evidence>
<keyword evidence="4 10" id="KW-0963">Cytoplasm</keyword>
<feature type="compositionally biased region" description="Basic and acidic residues" evidence="11">
    <location>
        <begin position="111"/>
        <end position="132"/>
    </location>
</feature>
<dbReference type="RefSeq" id="WP_183200222.1">
    <property type="nucleotide sequence ID" value="NZ_JACIEK010000006.1"/>
</dbReference>
<dbReference type="HAMAP" id="MF_00022">
    <property type="entry name" value="Glu_tRNA_synth_type1"/>
    <property type="match status" value="1"/>
</dbReference>
<reference evidence="14 15" key="1">
    <citation type="submission" date="2020-08" db="EMBL/GenBank/DDBJ databases">
        <title>Genomic Encyclopedia of Type Strains, Phase IV (KMG-IV): sequencing the most valuable type-strain genomes for metagenomic binning, comparative biology and taxonomic classification.</title>
        <authorList>
            <person name="Goeker M."/>
        </authorList>
    </citation>
    <scope>NUCLEOTIDE SEQUENCE [LARGE SCALE GENOMIC DNA]</scope>
    <source>
        <strain evidence="14 15">DSM 102238</strain>
    </source>
</reference>
<dbReference type="Proteomes" id="UP000542776">
    <property type="component" value="Unassembled WGS sequence"/>
</dbReference>
<dbReference type="InterPro" id="IPR001412">
    <property type="entry name" value="aa-tRNA-synth_I_CS"/>
</dbReference>
<gene>
    <name evidence="10" type="primary">gltX</name>
    <name evidence="14" type="ORF">GGR04_002534</name>
</gene>
<dbReference type="AlphaFoldDB" id="A0A7W6H518"/>
<sequence>MSQRVVTRFAPSPTGFLHIGGARTALFNWLYARHTGGRMLLRIEDTDRERSTEAAVSAIIEGLDWLGLKADEPPVSQFERAARHREVAEELVAAGKAYHCYASQAELEEMRETARAEKRPPRYDGRWRDRNPAEAPAGVKPVVRLKAPLDGTTLVADKVQGDVRFPNKDLDDFVLLRSDGTPTYMHAVVVDDHDMGVTHIIRGDDHLTNAGRQTLIYQAMGWDVPIMAHIPLIHGADGAKLSKRHGALGVEAYREMGYLPDALLNYLARLGWSHGDDEVMSIADMVAWFDIVDVNKGAARFDFAKLDAVNGQWLRAADDTLLVDTLMRDRDVLPNGAILKARDETTTRRLLAAAMPGLKERAKTLVELTESAAYLFADRPLPLEPKAVEILDAGGRAIIAGVLPALEAVSEWTVAAIEAAVRDYAEANALKLGKAAQPLRAAMTGKTTSPGVFDVLAVVGRDETLARLRDQLP</sequence>
<dbReference type="InterPro" id="IPR033910">
    <property type="entry name" value="GluRS_core"/>
</dbReference>
<dbReference type="InterPro" id="IPR020058">
    <property type="entry name" value="Glu/Gln-tRNA-synth_Ib_cat-dom"/>
</dbReference>
<dbReference type="GO" id="GO:0005829">
    <property type="term" value="C:cytosol"/>
    <property type="evidence" value="ECO:0007669"/>
    <property type="project" value="TreeGrafter"/>
</dbReference>
<name>A0A7W6H518_9HYPH</name>
<feature type="domain" description="Aminoacyl-tRNA synthetase class I anticodon-binding" evidence="13">
    <location>
        <begin position="346"/>
        <end position="471"/>
    </location>
</feature>
<evidence type="ECO:0000256" key="8">
    <source>
        <dbReference type="ARBA" id="ARBA00022917"/>
    </source>
</evidence>
<feature type="region of interest" description="Disordered" evidence="11">
    <location>
        <begin position="111"/>
        <end position="134"/>
    </location>
</feature>
<dbReference type="Gene3D" id="3.40.50.620">
    <property type="entry name" value="HUPs"/>
    <property type="match status" value="1"/>
</dbReference>
<keyword evidence="15" id="KW-1185">Reference proteome</keyword>
<dbReference type="PROSITE" id="PS00178">
    <property type="entry name" value="AA_TRNA_LIGASE_I"/>
    <property type="match status" value="1"/>
</dbReference>
<dbReference type="InterPro" id="IPR014729">
    <property type="entry name" value="Rossmann-like_a/b/a_fold"/>
</dbReference>
<dbReference type="PANTHER" id="PTHR43311">
    <property type="entry name" value="GLUTAMATE--TRNA LIGASE"/>
    <property type="match status" value="1"/>
</dbReference>
<keyword evidence="8 10" id="KW-0648">Protein biosynthesis</keyword>
<dbReference type="EC" id="6.1.1.17" evidence="10"/>
<dbReference type="InterPro" id="IPR008925">
    <property type="entry name" value="aa_tRNA-synth_I_cd-bd_sf"/>
</dbReference>
<dbReference type="GO" id="GO:0000049">
    <property type="term" value="F:tRNA binding"/>
    <property type="evidence" value="ECO:0007669"/>
    <property type="project" value="InterPro"/>
</dbReference>
<evidence type="ECO:0000256" key="2">
    <source>
        <dbReference type="ARBA" id="ARBA00007894"/>
    </source>
</evidence>
<evidence type="ECO:0000256" key="11">
    <source>
        <dbReference type="SAM" id="MobiDB-lite"/>
    </source>
</evidence>
<dbReference type="SUPFAM" id="SSF48163">
    <property type="entry name" value="An anticodon-binding domain of class I aminoacyl-tRNA synthetases"/>
    <property type="match status" value="1"/>
</dbReference>
<feature type="short sequence motif" description="'HIGH' region" evidence="10">
    <location>
        <begin position="11"/>
        <end position="21"/>
    </location>
</feature>
<keyword evidence="9 10" id="KW-0030">Aminoacyl-tRNA synthetase</keyword>
<comment type="caution">
    <text evidence="14">The sequence shown here is derived from an EMBL/GenBank/DDBJ whole genome shotgun (WGS) entry which is preliminary data.</text>
</comment>
<dbReference type="CDD" id="cd00808">
    <property type="entry name" value="GluRS_core"/>
    <property type="match status" value="1"/>
</dbReference>
<dbReference type="Pfam" id="PF00749">
    <property type="entry name" value="tRNA-synt_1c"/>
    <property type="match status" value="1"/>
</dbReference>
<dbReference type="SUPFAM" id="SSF52374">
    <property type="entry name" value="Nucleotidylyl transferase"/>
    <property type="match status" value="1"/>
</dbReference>
<evidence type="ECO:0000256" key="9">
    <source>
        <dbReference type="ARBA" id="ARBA00023146"/>
    </source>
</evidence>
<dbReference type="Gene3D" id="1.10.10.350">
    <property type="match status" value="1"/>
</dbReference>
<evidence type="ECO:0000256" key="1">
    <source>
        <dbReference type="ARBA" id="ARBA00004496"/>
    </source>
</evidence>
<dbReference type="GO" id="GO:0008270">
    <property type="term" value="F:zinc ion binding"/>
    <property type="evidence" value="ECO:0007669"/>
    <property type="project" value="InterPro"/>
</dbReference>
<keyword evidence="6 10" id="KW-0547">Nucleotide-binding</keyword>
<evidence type="ECO:0000256" key="10">
    <source>
        <dbReference type="HAMAP-Rule" id="MF_00022"/>
    </source>
</evidence>
<keyword evidence="5 10" id="KW-0436">Ligase</keyword>
<dbReference type="GO" id="GO:0006424">
    <property type="term" value="P:glutamyl-tRNA aminoacylation"/>
    <property type="evidence" value="ECO:0007669"/>
    <property type="project" value="UniProtKB-UniRule"/>
</dbReference>
<comment type="subunit">
    <text evidence="3 10">Monomer.</text>
</comment>
<feature type="short sequence motif" description="'KMSKS' region" evidence="10">
    <location>
        <begin position="240"/>
        <end position="244"/>
    </location>
</feature>
<evidence type="ECO:0000256" key="3">
    <source>
        <dbReference type="ARBA" id="ARBA00011245"/>
    </source>
</evidence>
<evidence type="ECO:0000256" key="7">
    <source>
        <dbReference type="ARBA" id="ARBA00022840"/>
    </source>
</evidence>
<evidence type="ECO:0000259" key="13">
    <source>
        <dbReference type="Pfam" id="PF19269"/>
    </source>
</evidence>
<feature type="binding site" evidence="10">
    <location>
        <position position="243"/>
    </location>
    <ligand>
        <name>ATP</name>
        <dbReference type="ChEBI" id="CHEBI:30616"/>
    </ligand>
</feature>
<feature type="domain" description="Glutamyl/glutaminyl-tRNA synthetase class Ib catalytic" evidence="12">
    <location>
        <begin position="5"/>
        <end position="307"/>
    </location>
</feature>
<comment type="function">
    <text evidence="10">Catalyzes the attachment of glutamate to tRNA(Glu) in a two-step reaction: glutamate is first activated by ATP to form Glu-AMP and then transferred to the acceptor end of tRNA(Glu).</text>
</comment>
<dbReference type="InterPro" id="IPR049940">
    <property type="entry name" value="GluQ/Sye"/>
</dbReference>
<dbReference type="GO" id="GO:0004818">
    <property type="term" value="F:glutamate-tRNA ligase activity"/>
    <property type="evidence" value="ECO:0007669"/>
    <property type="project" value="UniProtKB-UniRule"/>
</dbReference>
<accession>A0A7W6H518</accession>
<dbReference type="InterPro" id="IPR000924">
    <property type="entry name" value="Glu/Gln-tRNA-synth"/>
</dbReference>
<dbReference type="PANTHER" id="PTHR43311:SF2">
    <property type="entry name" value="GLUTAMATE--TRNA LIGASE, MITOCHONDRIAL-RELATED"/>
    <property type="match status" value="1"/>
</dbReference>
<evidence type="ECO:0000256" key="5">
    <source>
        <dbReference type="ARBA" id="ARBA00022598"/>
    </source>
</evidence>
<organism evidence="14 15">
    <name type="scientific">Aureimonas pseudogalii</name>
    <dbReference type="NCBI Taxonomy" id="1744844"/>
    <lineage>
        <taxon>Bacteria</taxon>
        <taxon>Pseudomonadati</taxon>
        <taxon>Pseudomonadota</taxon>
        <taxon>Alphaproteobacteria</taxon>
        <taxon>Hyphomicrobiales</taxon>
        <taxon>Aurantimonadaceae</taxon>
        <taxon>Aureimonas</taxon>
    </lineage>
</organism>
<proteinExistence type="inferred from homology"/>
<comment type="similarity">
    <text evidence="2 10">Belongs to the class-I aminoacyl-tRNA synthetase family. Glutamate--tRNA ligase type 1 subfamily.</text>
</comment>
<dbReference type="GO" id="GO:0005524">
    <property type="term" value="F:ATP binding"/>
    <property type="evidence" value="ECO:0007669"/>
    <property type="project" value="UniProtKB-UniRule"/>
</dbReference>
<comment type="catalytic activity">
    <reaction evidence="10">
        <text>tRNA(Glu) + L-glutamate + ATP = L-glutamyl-tRNA(Glu) + AMP + diphosphate</text>
        <dbReference type="Rhea" id="RHEA:23540"/>
        <dbReference type="Rhea" id="RHEA-COMP:9663"/>
        <dbReference type="Rhea" id="RHEA-COMP:9680"/>
        <dbReference type="ChEBI" id="CHEBI:29985"/>
        <dbReference type="ChEBI" id="CHEBI:30616"/>
        <dbReference type="ChEBI" id="CHEBI:33019"/>
        <dbReference type="ChEBI" id="CHEBI:78442"/>
        <dbReference type="ChEBI" id="CHEBI:78520"/>
        <dbReference type="ChEBI" id="CHEBI:456215"/>
        <dbReference type="EC" id="6.1.1.17"/>
    </reaction>
</comment>
<dbReference type="NCBIfam" id="TIGR00464">
    <property type="entry name" value="gltX_bact"/>
    <property type="match status" value="1"/>
</dbReference>
<comment type="caution">
    <text evidence="10">Lacks conserved residue(s) required for the propagation of feature annotation.</text>
</comment>
<comment type="subcellular location">
    <subcellularLocation>
        <location evidence="1 10">Cytoplasm</location>
    </subcellularLocation>
</comment>
<dbReference type="InterPro" id="IPR004527">
    <property type="entry name" value="Glu-tRNA-ligase_bac/mito"/>
</dbReference>
<dbReference type="EMBL" id="JACIEK010000006">
    <property type="protein sequence ID" value="MBB3998686.1"/>
    <property type="molecule type" value="Genomic_DNA"/>
</dbReference>
<evidence type="ECO:0000313" key="15">
    <source>
        <dbReference type="Proteomes" id="UP000542776"/>
    </source>
</evidence>
<dbReference type="FunFam" id="3.40.50.620:FF:000007">
    <property type="entry name" value="Glutamate--tRNA ligase"/>
    <property type="match status" value="1"/>
</dbReference>
<dbReference type="PRINTS" id="PR00987">
    <property type="entry name" value="TRNASYNTHGLU"/>
</dbReference>
<dbReference type="InterPro" id="IPR045462">
    <property type="entry name" value="aa-tRNA-synth_I_cd-bd"/>
</dbReference>
<protein>
    <recommendedName>
        <fullName evidence="10">Glutamate--tRNA ligase</fullName>
        <ecNumber evidence="10">6.1.1.17</ecNumber>
    </recommendedName>
    <alternativeName>
        <fullName evidence="10">Glutamyl-tRNA synthetase</fullName>
        <shortName evidence="10">GluRS</shortName>
    </alternativeName>
</protein>
<evidence type="ECO:0000256" key="6">
    <source>
        <dbReference type="ARBA" id="ARBA00022741"/>
    </source>
</evidence>
<evidence type="ECO:0000259" key="12">
    <source>
        <dbReference type="Pfam" id="PF00749"/>
    </source>
</evidence>
<keyword evidence="7 10" id="KW-0067">ATP-binding</keyword>